<dbReference type="InterPro" id="IPR026265">
    <property type="entry name" value="LptC"/>
</dbReference>
<evidence type="ECO:0000313" key="1">
    <source>
        <dbReference type="EMBL" id="GGB46247.1"/>
    </source>
</evidence>
<accession>A0A916TKW2</accession>
<reference evidence="1" key="1">
    <citation type="journal article" date="2014" name="Int. J. Syst. Evol. Microbiol.">
        <title>Complete genome sequence of Corynebacterium casei LMG S-19264T (=DSM 44701T), isolated from a smear-ripened cheese.</title>
        <authorList>
            <consortium name="US DOE Joint Genome Institute (JGI-PGF)"/>
            <person name="Walter F."/>
            <person name="Albersmeier A."/>
            <person name="Kalinowski J."/>
            <person name="Ruckert C."/>
        </authorList>
    </citation>
    <scope>NUCLEOTIDE SEQUENCE</scope>
    <source>
        <strain evidence="1">CGMCC 1.12426</strain>
    </source>
</reference>
<protein>
    <recommendedName>
        <fullName evidence="3">Lipopolysaccharide export system protein LptC</fullName>
    </recommendedName>
</protein>
<comment type="caution">
    <text evidence="1">The sequence shown here is derived from an EMBL/GenBank/DDBJ whole genome shotgun (WGS) entry which is preliminary data.</text>
</comment>
<dbReference type="NCBIfam" id="TIGR04409">
    <property type="entry name" value="LptC_YrbK"/>
    <property type="match status" value="1"/>
</dbReference>
<gene>
    <name evidence="1" type="ORF">GCM10011316_17930</name>
</gene>
<dbReference type="AlphaFoldDB" id="A0A916TKW2"/>
<reference evidence="1" key="2">
    <citation type="submission" date="2020-09" db="EMBL/GenBank/DDBJ databases">
        <authorList>
            <person name="Sun Q."/>
            <person name="Zhou Y."/>
        </authorList>
    </citation>
    <scope>NUCLEOTIDE SEQUENCE</scope>
    <source>
        <strain evidence="1">CGMCC 1.12426</strain>
    </source>
</reference>
<dbReference type="InterPro" id="IPR010664">
    <property type="entry name" value="LipoPS_assembly_LptC-rel"/>
</dbReference>
<sequence length="175" mass="19078">MLAGMIGLVVLFNVLGSFGATNISLTADGLVMDKPELSGHDGDRSYHVSAQRAIQRLTDPRIIDLEIIRANIVLSPDESAAITALKGTYNNAAETLRLYDGIQLEWSQGFTVDLSDVEVDLKSGALRTDNPISIRSEQGSVRAGKLDYDQDRGVVRFKDGIRMTLNPATNQEDTQ</sequence>
<dbReference type="GO" id="GO:0015221">
    <property type="term" value="F:lipopolysaccharide transmembrane transporter activity"/>
    <property type="evidence" value="ECO:0007669"/>
    <property type="project" value="InterPro"/>
</dbReference>
<evidence type="ECO:0000313" key="2">
    <source>
        <dbReference type="Proteomes" id="UP000605148"/>
    </source>
</evidence>
<dbReference type="Proteomes" id="UP000605148">
    <property type="component" value="Unassembled WGS sequence"/>
</dbReference>
<dbReference type="Gene3D" id="2.60.450.10">
    <property type="entry name" value="Lipopolysaccharide (LPS) transport protein A like domain"/>
    <property type="match status" value="1"/>
</dbReference>
<name>A0A916TKW2_9HYPH</name>
<dbReference type="EMBL" id="BMFA01000005">
    <property type="protein sequence ID" value="GGB46247.1"/>
    <property type="molecule type" value="Genomic_DNA"/>
</dbReference>
<organism evidence="1 2">
    <name type="scientific">Roseibium aquae</name>
    <dbReference type="NCBI Taxonomy" id="1323746"/>
    <lineage>
        <taxon>Bacteria</taxon>
        <taxon>Pseudomonadati</taxon>
        <taxon>Pseudomonadota</taxon>
        <taxon>Alphaproteobacteria</taxon>
        <taxon>Hyphomicrobiales</taxon>
        <taxon>Stappiaceae</taxon>
        <taxon>Roseibium</taxon>
    </lineage>
</organism>
<keyword evidence="2" id="KW-1185">Reference proteome</keyword>
<evidence type="ECO:0008006" key="3">
    <source>
        <dbReference type="Google" id="ProtNLM"/>
    </source>
</evidence>
<proteinExistence type="predicted"/>
<dbReference type="GO" id="GO:0005886">
    <property type="term" value="C:plasma membrane"/>
    <property type="evidence" value="ECO:0007669"/>
    <property type="project" value="InterPro"/>
</dbReference>
<dbReference type="Pfam" id="PF06835">
    <property type="entry name" value="LptC"/>
    <property type="match status" value="1"/>
</dbReference>